<organism evidence="1 2">
    <name type="scientific">Candidatus Campbellbacteria bacterium RIFCSPHIGHO2_12_FULL_35_10</name>
    <dbReference type="NCBI Taxonomy" id="1797578"/>
    <lineage>
        <taxon>Bacteria</taxon>
        <taxon>Candidatus Campbelliibacteriota</taxon>
    </lineage>
</organism>
<evidence type="ECO:0000313" key="1">
    <source>
        <dbReference type="EMBL" id="OGD67937.1"/>
    </source>
</evidence>
<protein>
    <recommendedName>
        <fullName evidence="3">Alpha/beta hydrolase</fullName>
    </recommendedName>
</protein>
<evidence type="ECO:0000313" key="2">
    <source>
        <dbReference type="Proteomes" id="UP000185891"/>
    </source>
</evidence>
<dbReference type="InterPro" id="IPR029058">
    <property type="entry name" value="AB_hydrolase_fold"/>
</dbReference>
<reference evidence="1 2" key="1">
    <citation type="journal article" date="2016" name="Nat. Commun.">
        <title>Thousands of microbial genomes shed light on interconnected biogeochemical processes in an aquifer system.</title>
        <authorList>
            <person name="Anantharaman K."/>
            <person name="Brown C.T."/>
            <person name="Hug L.A."/>
            <person name="Sharon I."/>
            <person name="Castelle C.J."/>
            <person name="Probst A.J."/>
            <person name="Thomas B.C."/>
            <person name="Singh A."/>
            <person name="Wilkins M.J."/>
            <person name="Karaoz U."/>
            <person name="Brodie E.L."/>
            <person name="Williams K.H."/>
            <person name="Hubbard S.S."/>
            <person name="Banfield J.F."/>
        </authorList>
    </citation>
    <scope>NUCLEOTIDE SEQUENCE [LARGE SCALE GENOMIC DNA]</scope>
</reference>
<accession>A0A1F5EKJ7</accession>
<proteinExistence type="predicted"/>
<dbReference type="EMBL" id="MFAA01000047">
    <property type="protein sequence ID" value="OGD67937.1"/>
    <property type="molecule type" value="Genomic_DNA"/>
</dbReference>
<comment type="caution">
    <text evidence="1">The sequence shown here is derived from an EMBL/GenBank/DDBJ whole genome shotgun (WGS) entry which is preliminary data.</text>
</comment>
<dbReference type="SUPFAM" id="SSF53474">
    <property type="entry name" value="alpha/beta-Hydrolases"/>
    <property type="match status" value="1"/>
</dbReference>
<dbReference type="AlphaFoldDB" id="A0A1F5EKJ7"/>
<dbReference type="Gene3D" id="3.40.50.1820">
    <property type="entry name" value="alpha/beta hydrolase"/>
    <property type="match status" value="1"/>
</dbReference>
<gene>
    <name evidence="1" type="ORF">A3E89_01480</name>
</gene>
<name>A0A1F5EKJ7_9BACT</name>
<evidence type="ECO:0008006" key="3">
    <source>
        <dbReference type="Google" id="ProtNLM"/>
    </source>
</evidence>
<sequence length="160" mass="18669">MEKKIYIIPGFEETTKRRPYQLLRKIAKDEGYEVVFKNIDWNKKLSQQIFSVSDNDIIFGFSLGAVLAWLIAQEYRCKHIILASMTPHYSWKDKKIKKALVDLLGEKFVNDVVKKLGPKHKAKKQTIIYGDLEEEDGDILVKDTQHELTANYLKEIKKII</sequence>
<dbReference type="Proteomes" id="UP000185891">
    <property type="component" value="Unassembled WGS sequence"/>
</dbReference>